<evidence type="ECO:0000259" key="3">
    <source>
        <dbReference type="Pfam" id="PF19259"/>
    </source>
</evidence>
<feature type="domain" description="Ty3 transposon capsid-like protein" evidence="3">
    <location>
        <begin position="138"/>
        <end position="277"/>
    </location>
</feature>
<accession>A0AAV5DKF3</accession>
<organism evidence="4 5">
    <name type="scientific">Eleusine coracana subsp. coracana</name>
    <dbReference type="NCBI Taxonomy" id="191504"/>
    <lineage>
        <taxon>Eukaryota</taxon>
        <taxon>Viridiplantae</taxon>
        <taxon>Streptophyta</taxon>
        <taxon>Embryophyta</taxon>
        <taxon>Tracheophyta</taxon>
        <taxon>Spermatophyta</taxon>
        <taxon>Magnoliopsida</taxon>
        <taxon>Liliopsida</taxon>
        <taxon>Poales</taxon>
        <taxon>Poaceae</taxon>
        <taxon>PACMAD clade</taxon>
        <taxon>Chloridoideae</taxon>
        <taxon>Cynodonteae</taxon>
        <taxon>Eleusininae</taxon>
        <taxon>Eleusine</taxon>
    </lineage>
</organism>
<feature type="region of interest" description="Disordered" evidence="1">
    <location>
        <begin position="260"/>
        <end position="287"/>
    </location>
</feature>
<keyword evidence="5" id="KW-1185">Reference proteome</keyword>
<proteinExistence type="predicted"/>
<feature type="signal peptide" evidence="2">
    <location>
        <begin position="1"/>
        <end position="21"/>
    </location>
</feature>
<evidence type="ECO:0000256" key="2">
    <source>
        <dbReference type="SAM" id="SignalP"/>
    </source>
</evidence>
<dbReference type="EMBL" id="BQKI01000018">
    <property type="protein sequence ID" value="GJN10710.1"/>
    <property type="molecule type" value="Genomic_DNA"/>
</dbReference>
<feature type="chain" id="PRO_5043596175" description="Ty3 transposon capsid-like protein domain-containing protein" evidence="2">
    <location>
        <begin position="22"/>
        <end position="350"/>
    </location>
</feature>
<feature type="region of interest" description="Disordered" evidence="1">
    <location>
        <begin position="79"/>
        <end position="99"/>
    </location>
</feature>
<evidence type="ECO:0000313" key="5">
    <source>
        <dbReference type="Proteomes" id="UP001054889"/>
    </source>
</evidence>
<reference evidence="4" key="1">
    <citation type="journal article" date="2018" name="DNA Res.">
        <title>Multiple hybrid de novo genome assembly of finger millet, an orphan allotetraploid crop.</title>
        <authorList>
            <person name="Hatakeyama M."/>
            <person name="Aluri S."/>
            <person name="Balachadran M.T."/>
            <person name="Sivarajan S.R."/>
            <person name="Patrignani A."/>
            <person name="Gruter S."/>
            <person name="Poveda L."/>
            <person name="Shimizu-Inatsugi R."/>
            <person name="Baeten J."/>
            <person name="Francoijs K.J."/>
            <person name="Nataraja K.N."/>
            <person name="Reddy Y.A.N."/>
            <person name="Phadnis S."/>
            <person name="Ravikumar R.L."/>
            <person name="Schlapbach R."/>
            <person name="Sreeman S.M."/>
            <person name="Shimizu K.K."/>
        </authorList>
    </citation>
    <scope>NUCLEOTIDE SEQUENCE</scope>
</reference>
<feature type="compositionally biased region" description="Basic and acidic residues" evidence="1">
    <location>
        <begin position="83"/>
        <end position="97"/>
    </location>
</feature>
<reference evidence="4" key="2">
    <citation type="submission" date="2021-12" db="EMBL/GenBank/DDBJ databases">
        <title>Resequencing data analysis of finger millet.</title>
        <authorList>
            <person name="Hatakeyama M."/>
            <person name="Aluri S."/>
            <person name="Balachadran M.T."/>
            <person name="Sivarajan S.R."/>
            <person name="Poveda L."/>
            <person name="Shimizu-Inatsugi R."/>
            <person name="Schlapbach R."/>
            <person name="Sreeman S.M."/>
            <person name="Shimizu K.K."/>
        </authorList>
    </citation>
    <scope>NUCLEOTIDE SEQUENCE</scope>
</reference>
<comment type="caution">
    <text evidence="4">The sequence shown here is derived from an EMBL/GenBank/DDBJ whole genome shotgun (WGS) entry which is preliminary data.</text>
</comment>
<dbReference type="InterPro" id="IPR045358">
    <property type="entry name" value="Ty3_capsid"/>
</dbReference>
<feature type="compositionally biased region" description="Polar residues" evidence="1">
    <location>
        <begin position="264"/>
        <end position="278"/>
    </location>
</feature>
<keyword evidence="2" id="KW-0732">Signal</keyword>
<dbReference type="Pfam" id="PF19259">
    <property type="entry name" value="Ty3_capsid"/>
    <property type="match status" value="1"/>
</dbReference>
<dbReference type="Proteomes" id="UP001054889">
    <property type="component" value="Unassembled WGS sequence"/>
</dbReference>
<evidence type="ECO:0000313" key="4">
    <source>
        <dbReference type="EMBL" id="GJN10710.1"/>
    </source>
</evidence>
<name>A0AAV5DKF3_ELECO</name>
<gene>
    <name evidence="4" type="primary">ga28827</name>
    <name evidence="4" type="ORF">PR202_ga28827</name>
</gene>
<protein>
    <recommendedName>
        <fullName evidence="3">Ty3 transposon capsid-like protein domain-containing protein</fullName>
    </recommendedName>
</protein>
<evidence type="ECO:0000256" key="1">
    <source>
        <dbReference type="SAM" id="MobiDB-lite"/>
    </source>
</evidence>
<dbReference type="AlphaFoldDB" id="A0AAV5DKF3"/>
<sequence>MQRLFTTSSLTAALLLRVAKGIKTGEAMVVGSGMRVNLRRGMLVAVAAVDLVAVELAAVDWVELAAVGVVHAPAHARCSTAGHARDPGGGRPRDRNHLPKMSFPKFDGADPVVWKEKCLDYFEIFSIPADMWVTSACLHMEGNAAKWLKVFRKQHGTVSWEKFMEAVLDKFGAFDYSKHMRGLLTLRQKGSVEEYAAEYDSLRYLVAMHNPNMDETFFVNQFVKGLKDGIRESVQAQVPDNVDRAALLAQIQQESWERNKFKSSKFSAPTNSTKSTPKQDAKPATGNTDYWKERQLRNYRRINNLCYFCGGKFHLEKCPKRPKAQHTILRLKTWRWSSQKIYCILWSKRI</sequence>